<organism evidence="1 2">
    <name type="scientific">Puccinia graminis f. sp. tritici (strain CRL 75-36-700-3 / race SCCL)</name>
    <name type="common">Black stem rust fungus</name>
    <dbReference type="NCBI Taxonomy" id="418459"/>
    <lineage>
        <taxon>Eukaryota</taxon>
        <taxon>Fungi</taxon>
        <taxon>Dikarya</taxon>
        <taxon>Basidiomycota</taxon>
        <taxon>Pucciniomycotina</taxon>
        <taxon>Pucciniomycetes</taxon>
        <taxon>Pucciniales</taxon>
        <taxon>Pucciniaceae</taxon>
        <taxon>Puccinia</taxon>
    </lineage>
</organism>
<dbReference type="VEuPathDB" id="FungiDB:PGTG_07492"/>
<evidence type="ECO:0000313" key="1">
    <source>
        <dbReference type="EMBL" id="EFP82095.1"/>
    </source>
</evidence>
<accession>E3KD49</accession>
<dbReference type="AlphaFoldDB" id="E3KD49"/>
<keyword evidence="2" id="KW-1185">Reference proteome</keyword>
<dbReference type="GeneID" id="10534626"/>
<dbReference type="Proteomes" id="UP000008783">
    <property type="component" value="Unassembled WGS sequence"/>
</dbReference>
<dbReference type="InParanoid" id="E3KD49"/>
<sequence length="113" mass="12391">MSSTHFLRLPLPSITKQIFSRRSPSSKFNLSPFLTCNQPSHWPSAFTSNLHLQRSPSISFTGNARPSNSSLSSNPELVLSPPIISKHLIFIAGPVFTIVDTLSFLTSHVTSPT</sequence>
<dbReference type="HOGENOM" id="CLU_2134785_0_0_1"/>
<reference evidence="2" key="2">
    <citation type="journal article" date="2011" name="Proc. Natl. Acad. Sci. U.S.A.">
        <title>Obligate biotrophy features unraveled by the genomic analysis of rust fungi.</title>
        <authorList>
            <person name="Duplessis S."/>
            <person name="Cuomo C.A."/>
            <person name="Lin Y.-C."/>
            <person name="Aerts A."/>
            <person name="Tisserant E."/>
            <person name="Veneault-Fourrey C."/>
            <person name="Joly D.L."/>
            <person name="Hacquard S."/>
            <person name="Amselem J."/>
            <person name="Cantarel B.L."/>
            <person name="Chiu R."/>
            <person name="Coutinho P.M."/>
            <person name="Feau N."/>
            <person name="Field M."/>
            <person name="Frey P."/>
            <person name="Gelhaye E."/>
            <person name="Goldberg J."/>
            <person name="Grabherr M.G."/>
            <person name="Kodira C.D."/>
            <person name="Kohler A."/>
            <person name="Kuees U."/>
            <person name="Lindquist E.A."/>
            <person name="Lucas S.M."/>
            <person name="Mago R."/>
            <person name="Mauceli E."/>
            <person name="Morin E."/>
            <person name="Murat C."/>
            <person name="Pangilinan J.L."/>
            <person name="Park R."/>
            <person name="Pearson M."/>
            <person name="Quesneville H."/>
            <person name="Rouhier N."/>
            <person name="Sakthikumar S."/>
            <person name="Salamov A.A."/>
            <person name="Schmutz J."/>
            <person name="Selles B."/>
            <person name="Shapiro H."/>
            <person name="Tanguay P."/>
            <person name="Tuskan G.A."/>
            <person name="Henrissat B."/>
            <person name="Van de Peer Y."/>
            <person name="Rouze P."/>
            <person name="Ellis J.G."/>
            <person name="Dodds P.N."/>
            <person name="Schein J.E."/>
            <person name="Zhong S."/>
            <person name="Hamelin R.C."/>
            <person name="Grigoriev I.V."/>
            <person name="Szabo L.J."/>
            <person name="Martin F."/>
        </authorList>
    </citation>
    <scope>NUCLEOTIDE SEQUENCE [LARGE SCALE GENOMIC DNA]</scope>
    <source>
        <strain evidence="2">CRL 75-36-700-3 / race SCCL</strain>
    </source>
</reference>
<proteinExistence type="predicted"/>
<dbReference type="KEGG" id="pgr:PGTG_07492"/>
<dbReference type="RefSeq" id="XP_003326514.1">
    <property type="nucleotide sequence ID" value="XM_003326466.1"/>
</dbReference>
<gene>
    <name evidence="1" type="ORF">PGTG_07492</name>
</gene>
<evidence type="ECO:0000313" key="2">
    <source>
        <dbReference type="Proteomes" id="UP000008783"/>
    </source>
</evidence>
<dbReference type="EMBL" id="DS178281">
    <property type="protein sequence ID" value="EFP82095.1"/>
    <property type="molecule type" value="Genomic_DNA"/>
</dbReference>
<reference key="1">
    <citation type="submission" date="2007-01" db="EMBL/GenBank/DDBJ databases">
        <title>The Genome Sequence of Puccinia graminis f. sp. tritici Strain CRL 75-36-700-3.</title>
        <authorList>
            <consortium name="The Broad Institute Genome Sequencing Platform"/>
            <person name="Birren B."/>
            <person name="Lander E."/>
            <person name="Galagan J."/>
            <person name="Nusbaum C."/>
            <person name="Devon K."/>
            <person name="Cuomo C."/>
            <person name="Jaffe D."/>
            <person name="Butler J."/>
            <person name="Alvarez P."/>
            <person name="Gnerre S."/>
            <person name="Grabherr M."/>
            <person name="Mauceli E."/>
            <person name="Brockman W."/>
            <person name="Young S."/>
            <person name="LaButti K."/>
            <person name="Sykes S."/>
            <person name="DeCaprio D."/>
            <person name="Crawford M."/>
            <person name="Koehrsen M."/>
            <person name="Engels R."/>
            <person name="Montgomery P."/>
            <person name="Pearson M."/>
            <person name="Howarth C."/>
            <person name="Larson L."/>
            <person name="White J."/>
            <person name="Zeng Q."/>
            <person name="Kodira C."/>
            <person name="Yandava C."/>
            <person name="Alvarado L."/>
            <person name="O'Leary S."/>
            <person name="Szabo L."/>
            <person name="Dean R."/>
            <person name="Schein J."/>
        </authorList>
    </citation>
    <scope>NUCLEOTIDE SEQUENCE</scope>
    <source>
        <strain>CRL 75-36-700-3</strain>
    </source>
</reference>
<name>E3KD49_PUCGT</name>
<protein>
    <submittedName>
        <fullName evidence="1">Uncharacterized protein</fullName>
    </submittedName>
</protein>